<gene>
    <name evidence="2" type="ORF">C942_04684</name>
</gene>
<organism evidence="2 3">
    <name type="scientific">Photobacterium marinum</name>
    <dbReference type="NCBI Taxonomy" id="1056511"/>
    <lineage>
        <taxon>Bacteria</taxon>
        <taxon>Pseudomonadati</taxon>
        <taxon>Pseudomonadota</taxon>
        <taxon>Gammaproteobacteria</taxon>
        <taxon>Vibrionales</taxon>
        <taxon>Vibrionaceae</taxon>
        <taxon>Photobacterium</taxon>
    </lineage>
</organism>
<keyword evidence="1" id="KW-0732">Signal</keyword>
<dbReference type="EMBL" id="AMZO01000006">
    <property type="protein sequence ID" value="ELR66980.1"/>
    <property type="molecule type" value="Genomic_DNA"/>
</dbReference>
<reference evidence="2 3" key="1">
    <citation type="submission" date="2012-12" db="EMBL/GenBank/DDBJ databases">
        <title>Genome Assembly of Photobacterium sp. AK15.</title>
        <authorList>
            <person name="Khatri I."/>
            <person name="Vaidya B."/>
            <person name="Srinivas T.N.R."/>
            <person name="Subramanian S."/>
            <person name="Pinnaka A."/>
        </authorList>
    </citation>
    <scope>NUCLEOTIDE SEQUENCE [LARGE SCALE GENOMIC DNA]</scope>
    <source>
        <strain evidence="2 3">AK15</strain>
    </source>
</reference>
<dbReference type="PATRIC" id="fig|1056511.3.peg.1518"/>
<keyword evidence="3" id="KW-1185">Reference proteome</keyword>
<evidence type="ECO:0000313" key="3">
    <source>
        <dbReference type="Proteomes" id="UP000011134"/>
    </source>
</evidence>
<protein>
    <recommendedName>
        <fullName evidence="4">Phosphoribosylglycinamide formyltransferase</fullName>
    </recommendedName>
</protein>
<feature type="signal peptide" evidence="1">
    <location>
        <begin position="1"/>
        <end position="25"/>
    </location>
</feature>
<dbReference type="RefSeq" id="WP_007464141.1">
    <property type="nucleotide sequence ID" value="NZ_AMZO01000006.1"/>
</dbReference>
<feature type="chain" id="PRO_5003993810" description="Phosphoribosylglycinamide formyltransferase" evidence="1">
    <location>
        <begin position="26"/>
        <end position="260"/>
    </location>
</feature>
<dbReference type="Proteomes" id="UP000011134">
    <property type="component" value="Unassembled WGS sequence"/>
</dbReference>
<evidence type="ECO:0000313" key="2">
    <source>
        <dbReference type="EMBL" id="ELR66980.1"/>
    </source>
</evidence>
<dbReference type="AlphaFoldDB" id="L8JDT1"/>
<dbReference type="SUPFAM" id="SSF81301">
    <property type="entry name" value="Nucleotidyltransferase"/>
    <property type="match status" value="1"/>
</dbReference>
<comment type="caution">
    <text evidence="2">The sequence shown here is derived from an EMBL/GenBank/DDBJ whole genome shotgun (WGS) entry which is preliminary data.</text>
</comment>
<dbReference type="InterPro" id="IPR043519">
    <property type="entry name" value="NT_sf"/>
</dbReference>
<sequence length="260" mass="29193">MVAKSLFRTCFVLMCVLGRSPIASAMTHEFNNQEIKHPSPTQGCKETFQRSLSGLFAIPSYNATTLYQNHTDFDSLYSEAVQAQDELEKIIRQVGLLTGNQPKLPGVKSKARAQHKIDTELNGNTHKLTDLARGSLVANDIGSLVQSFEQLSHEVTVLEVKNRFKQPGPSGYRDLKMLVRLPKSQHIAEIQLHLAAISDIKNGEEHKIYEQIQNIERRAKAEQRSLTELESAKLTALRSQSQALYQSAWHQYLQPEALAS</sequence>
<proteinExistence type="predicted"/>
<name>L8JDT1_9GAMM</name>
<dbReference type="OrthoDB" id="5823369at2"/>
<evidence type="ECO:0008006" key="4">
    <source>
        <dbReference type="Google" id="ProtNLM"/>
    </source>
</evidence>
<accession>L8JDT1</accession>
<evidence type="ECO:0000256" key="1">
    <source>
        <dbReference type="SAM" id="SignalP"/>
    </source>
</evidence>